<evidence type="ECO:0000313" key="2">
    <source>
        <dbReference type="Proteomes" id="UP000290407"/>
    </source>
</evidence>
<dbReference type="RefSeq" id="WP_129605329.1">
    <property type="nucleotide sequence ID" value="NZ_SBLB01000008.1"/>
</dbReference>
<reference evidence="1 2" key="1">
    <citation type="submission" date="2019-01" db="EMBL/GenBank/DDBJ databases">
        <title>Spirosoma flava sp. nov., a propanil-degrading bacterium isolated from herbicide-contaminated soil.</title>
        <authorList>
            <person name="Zhang L."/>
            <person name="Jiang J.-D."/>
        </authorList>
    </citation>
    <scope>NUCLEOTIDE SEQUENCE [LARGE SCALE GENOMIC DNA]</scope>
    <source>
        <strain evidence="1 2">TY50</strain>
    </source>
</reference>
<dbReference type="AlphaFoldDB" id="A0A4Q2UE39"/>
<sequence>MRTLCVLLVTIVNLNACTGRKTESAAADSTATQANDAGLGASQCYQQVTGRDTTTLQLTINGSDVTGELLVLPYEKDQARGSIKGTMVNKTIKADWQRSGEGVTQPYLIDFEMQGDSIMWREGERVEEGGKWVLKAPDQGYRYVLTKTDCR</sequence>
<organism evidence="1 2">
    <name type="scientific">Spirosoma sordidisoli</name>
    <dbReference type="NCBI Taxonomy" id="2502893"/>
    <lineage>
        <taxon>Bacteria</taxon>
        <taxon>Pseudomonadati</taxon>
        <taxon>Bacteroidota</taxon>
        <taxon>Cytophagia</taxon>
        <taxon>Cytophagales</taxon>
        <taxon>Cytophagaceae</taxon>
        <taxon>Spirosoma</taxon>
    </lineage>
</organism>
<gene>
    <name evidence="1" type="ORF">EQG79_25135</name>
</gene>
<name>A0A4Q2UE39_9BACT</name>
<comment type="caution">
    <text evidence="1">The sequence shown here is derived from an EMBL/GenBank/DDBJ whole genome shotgun (WGS) entry which is preliminary data.</text>
</comment>
<evidence type="ECO:0000313" key="1">
    <source>
        <dbReference type="EMBL" id="RYC67397.1"/>
    </source>
</evidence>
<dbReference type="EMBL" id="SBLB01000008">
    <property type="protein sequence ID" value="RYC67397.1"/>
    <property type="molecule type" value="Genomic_DNA"/>
</dbReference>
<dbReference type="Proteomes" id="UP000290407">
    <property type="component" value="Unassembled WGS sequence"/>
</dbReference>
<accession>A0A4Q2UE39</accession>
<keyword evidence="2" id="KW-1185">Reference proteome</keyword>
<protein>
    <submittedName>
        <fullName evidence="1">Uncharacterized protein</fullName>
    </submittedName>
</protein>
<proteinExistence type="predicted"/>